<evidence type="ECO:0000256" key="1">
    <source>
        <dbReference type="SAM" id="MobiDB-lite"/>
    </source>
</evidence>
<reference evidence="2" key="1">
    <citation type="submission" date="2021-05" db="EMBL/GenBank/DDBJ databases">
        <authorList>
            <person name="Alioto T."/>
            <person name="Alioto T."/>
            <person name="Gomez Garrido J."/>
        </authorList>
    </citation>
    <scope>NUCLEOTIDE SEQUENCE</scope>
</reference>
<proteinExistence type="predicted"/>
<accession>A0A8D8ALV9</accession>
<evidence type="ECO:0000313" key="2">
    <source>
        <dbReference type="EMBL" id="CAG6456516.1"/>
    </source>
</evidence>
<feature type="region of interest" description="Disordered" evidence="1">
    <location>
        <begin position="172"/>
        <end position="193"/>
    </location>
</feature>
<protein>
    <submittedName>
        <fullName evidence="2">(northern house mosquito) hypothetical protein</fullName>
    </submittedName>
</protein>
<name>A0A8D8ALV9_CULPI</name>
<dbReference type="EMBL" id="HBUE01031089">
    <property type="protein sequence ID" value="CAG6456516.1"/>
    <property type="molecule type" value="Transcribed_RNA"/>
</dbReference>
<sequence length="233" mass="25535">MWRSFSSSVFDWRPPPPPPPYLDSFCTPLVRCVCTIWSRFVNDLIKQSTKSIVESCHLEKLSKKSGLSTFCTRSSPSGVLYTYPLMIIHALMMRVKTKIKSFTAHAIPCELMFASTLSGRIRSCFIRAHRLSIFLKHGRFWWCVASCSASSQPCIAISVSAANFSWSATAPVPPKPVSAPRDVESGESSGLSGASLTPTAISAILRVSMSSSFDLFLPCAALAPPPPRAMYSF</sequence>
<dbReference type="AlphaFoldDB" id="A0A8D8ALV9"/>
<organism evidence="2">
    <name type="scientific">Culex pipiens</name>
    <name type="common">House mosquito</name>
    <dbReference type="NCBI Taxonomy" id="7175"/>
    <lineage>
        <taxon>Eukaryota</taxon>
        <taxon>Metazoa</taxon>
        <taxon>Ecdysozoa</taxon>
        <taxon>Arthropoda</taxon>
        <taxon>Hexapoda</taxon>
        <taxon>Insecta</taxon>
        <taxon>Pterygota</taxon>
        <taxon>Neoptera</taxon>
        <taxon>Endopterygota</taxon>
        <taxon>Diptera</taxon>
        <taxon>Nematocera</taxon>
        <taxon>Culicoidea</taxon>
        <taxon>Culicidae</taxon>
        <taxon>Culicinae</taxon>
        <taxon>Culicini</taxon>
        <taxon>Culex</taxon>
        <taxon>Culex</taxon>
    </lineage>
</organism>